<comment type="caution">
    <text evidence="2">The sequence shown here is derived from an EMBL/GenBank/DDBJ whole genome shotgun (WGS) entry which is preliminary data.</text>
</comment>
<organism evidence="2 3">
    <name type="scientific">Candidatus Scatocola faecipullorum</name>
    <dbReference type="NCBI Taxonomy" id="2840917"/>
    <lineage>
        <taxon>Bacteria</taxon>
        <taxon>Pseudomonadati</taxon>
        <taxon>Pseudomonadota</taxon>
        <taxon>Alphaproteobacteria</taxon>
        <taxon>Rhodospirillales</taxon>
        <taxon>Rhodospirillaceae</taxon>
        <taxon>Rhodospirillaceae incertae sedis</taxon>
        <taxon>Candidatus Scatocola</taxon>
    </lineage>
</organism>
<evidence type="ECO:0000313" key="2">
    <source>
        <dbReference type="EMBL" id="HIU53575.1"/>
    </source>
</evidence>
<dbReference type="Proteomes" id="UP000824107">
    <property type="component" value="Unassembled WGS sequence"/>
</dbReference>
<gene>
    <name evidence="2" type="ORF">IAD20_05790</name>
</gene>
<accession>A0A9D1M4C5</accession>
<name>A0A9D1M4C5_9PROT</name>
<evidence type="ECO:0000313" key="3">
    <source>
        <dbReference type="Proteomes" id="UP000824107"/>
    </source>
</evidence>
<proteinExistence type="predicted"/>
<feature type="transmembrane region" description="Helical" evidence="1">
    <location>
        <begin position="45"/>
        <end position="63"/>
    </location>
</feature>
<keyword evidence="1" id="KW-1133">Transmembrane helix</keyword>
<dbReference type="EMBL" id="DVNC01000037">
    <property type="protein sequence ID" value="HIU53575.1"/>
    <property type="molecule type" value="Genomic_DNA"/>
</dbReference>
<reference evidence="2" key="1">
    <citation type="submission" date="2020-10" db="EMBL/GenBank/DDBJ databases">
        <authorList>
            <person name="Gilroy R."/>
        </authorList>
    </citation>
    <scope>NUCLEOTIDE SEQUENCE</scope>
    <source>
        <strain evidence="2">ChiW3-316</strain>
    </source>
</reference>
<reference evidence="2" key="2">
    <citation type="journal article" date="2021" name="PeerJ">
        <title>Extensive microbial diversity within the chicken gut microbiome revealed by metagenomics and culture.</title>
        <authorList>
            <person name="Gilroy R."/>
            <person name="Ravi A."/>
            <person name="Getino M."/>
            <person name="Pursley I."/>
            <person name="Horton D.L."/>
            <person name="Alikhan N.F."/>
            <person name="Baker D."/>
            <person name="Gharbi K."/>
            <person name="Hall N."/>
            <person name="Watson M."/>
            <person name="Adriaenssens E.M."/>
            <person name="Foster-Nyarko E."/>
            <person name="Jarju S."/>
            <person name="Secka A."/>
            <person name="Antonio M."/>
            <person name="Oren A."/>
            <person name="Chaudhuri R.R."/>
            <person name="La Ragione R."/>
            <person name="Hildebrand F."/>
            <person name="Pallen M.J."/>
        </authorList>
    </citation>
    <scope>NUCLEOTIDE SEQUENCE</scope>
    <source>
        <strain evidence="2">ChiW3-316</strain>
    </source>
</reference>
<keyword evidence="1" id="KW-0472">Membrane</keyword>
<keyword evidence="1" id="KW-0812">Transmembrane</keyword>
<protein>
    <submittedName>
        <fullName evidence="2">Uncharacterized protein</fullName>
    </submittedName>
</protein>
<feature type="transmembrane region" description="Helical" evidence="1">
    <location>
        <begin position="12"/>
        <end position="33"/>
    </location>
</feature>
<dbReference type="AlphaFoldDB" id="A0A9D1M4C5"/>
<evidence type="ECO:0000256" key="1">
    <source>
        <dbReference type="SAM" id="Phobius"/>
    </source>
</evidence>
<sequence>MDNKEDKCIHNIEVYIGGIAALFAISAGVYRAALNDFSQDAVLEALISISELIVSALVLLVAIRSIISNMGKKDTFDNVLKHEIDNWVNRSRPLISEDKSFNNGTRYFRLTDHEHIFDIGKDLSDENSYKKGQFVIIPNTFRKNDQLTFILNKSTFLDRAKVNETKVEAELKILASKIAACINSNFGQYFAASADKHQPKINVILLEDFSLPEQARSLVKMIDYVMTLYMVAA</sequence>